<dbReference type="GO" id="GO:0005840">
    <property type="term" value="C:ribosome"/>
    <property type="evidence" value="ECO:0007669"/>
    <property type="project" value="UniProtKB-KW"/>
</dbReference>
<dbReference type="PIRSF" id="PIRSF002161">
    <property type="entry name" value="Ribosomal_L5"/>
    <property type="match status" value="1"/>
</dbReference>
<comment type="caution">
    <text evidence="9">The sequence shown here is derived from an EMBL/GenBank/DDBJ whole genome shotgun (WGS) entry which is preliminary data.</text>
</comment>
<dbReference type="NCBIfam" id="NF000585">
    <property type="entry name" value="PRK00010.1"/>
    <property type="match status" value="1"/>
</dbReference>
<evidence type="ECO:0000256" key="5">
    <source>
        <dbReference type="HAMAP-Rule" id="MF_01333"/>
    </source>
</evidence>
<evidence type="ECO:0000259" key="8">
    <source>
        <dbReference type="Pfam" id="PF00673"/>
    </source>
</evidence>
<comment type="similarity">
    <text evidence="1 5 6">Belongs to the universal ribosomal protein uL5 family.</text>
</comment>
<dbReference type="Gene3D" id="3.30.1440.10">
    <property type="match status" value="1"/>
</dbReference>
<gene>
    <name evidence="5" type="primary">rplE</name>
    <name evidence="9" type="ORF">A2Z11_02285</name>
</gene>
<evidence type="ECO:0000313" key="9">
    <source>
        <dbReference type="EMBL" id="OGY26776.1"/>
    </source>
</evidence>
<reference evidence="9 10" key="1">
    <citation type="journal article" date="2016" name="Nat. Commun.">
        <title>Thousands of microbial genomes shed light on interconnected biogeochemical processes in an aquifer system.</title>
        <authorList>
            <person name="Anantharaman K."/>
            <person name="Brown C.T."/>
            <person name="Hug L.A."/>
            <person name="Sharon I."/>
            <person name="Castelle C.J."/>
            <person name="Probst A.J."/>
            <person name="Thomas B.C."/>
            <person name="Singh A."/>
            <person name="Wilkins M.J."/>
            <person name="Karaoz U."/>
            <person name="Brodie E.L."/>
            <person name="Williams K.H."/>
            <person name="Hubbard S.S."/>
            <person name="Banfield J.F."/>
        </authorList>
    </citation>
    <scope>NUCLEOTIDE SEQUENCE [LARGE SCALE GENOMIC DNA]</scope>
</reference>
<evidence type="ECO:0000256" key="1">
    <source>
        <dbReference type="ARBA" id="ARBA00008553"/>
    </source>
</evidence>
<dbReference type="PROSITE" id="PS00358">
    <property type="entry name" value="RIBOSOMAL_L5"/>
    <property type="match status" value="1"/>
</dbReference>
<dbReference type="InterPro" id="IPR031309">
    <property type="entry name" value="Ribosomal_uL5_C"/>
</dbReference>
<dbReference type="InterPro" id="IPR022803">
    <property type="entry name" value="Ribosomal_uL5_dom_sf"/>
</dbReference>
<dbReference type="HAMAP" id="MF_01333_B">
    <property type="entry name" value="Ribosomal_uL5_B"/>
    <property type="match status" value="1"/>
</dbReference>
<feature type="domain" description="Large ribosomal subunit protein uL5 C-terminal" evidence="8">
    <location>
        <begin position="90"/>
        <end position="182"/>
    </location>
</feature>
<dbReference type="PANTHER" id="PTHR11994">
    <property type="entry name" value="60S RIBOSOMAL PROTEIN L11-RELATED"/>
    <property type="match status" value="1"/>
</dbReference>
<evidence type="ECO:0000256" key="6">
    <source>
        <dbReference type="RuleBase" id="RU003930"/>
    </source>
</evidence>
<evidence type="ECO:0000313" key="10">
    <source>
        <dbReference type="Proteomes" id="UP000176389"/>
    </source>
</evidence>
<evidence type="ECO:0000259" key="7">
    <source>
        <dbReference type="Pfam" id="PF00281"/>
    </source>
</evidence>
<dbReference type="Pfam" id="PF00281">
    <property type="entry name" value="Ribosomal_L5"/>
    <property type="match status" value="1"/>
</dbReference>
<evidence type="ECO:0000256" key="4">
    <source>
        <dbReference type="ARBA" id="ARBA00035245"/>
    </source>
</evidence>
<evidence type="ECO:0000256" key="3">
    <source>
        <dbReference type="ARBA" id="ARBA00023274"/>
    </source>
</evidence>
<feature type="domain" description="Large ribosomal subunit protein uL5 N-terminal" evidence="7">
    <location>
        <begin position="29"/>
        <end position="85"/>
    </location>
</feature>
<keyword evidence="5" id="KW-0694">RNA-binding</keyword>
<dbReference type="SUPFAM" id="SSF55282">
    <property type="entry name" value="RL5-like"/>
    <property type="match status" value="1"/>
</dbReference>
<accession>A0A1G1WGE4</accession>
<dbReference type="GO" id="GO:0000049">
    <property type="term" value="F:tRNA binding"/>
    <property type="evidence" value="ECO:0007669"/>
    <property type="project" value="UniProtKB-UniRule"/>
</dbReference>
<dbReference type="GO" id="GO:1990904">
    <property type="term" value="C:ribonucleoprotein complex"/>
    <property type="evidence" value="ECO:0007669"/>
    <property type="project" value="UniProtKB-KW"/>
</dbReference>
<keyword evidence="5" id="KW-0820">tRNA-binding</keyword>
<dbReference type="Pfam" id="PF00673">
    <property type="entry name" value="Ribosomal_L5_C"/>
    <property type="match status" value="1"/>
</dbReference>
<dbReference type="InterPro" id="IPR020929">
    <property type="entry name" value="Ribosomal_uL5_CS"/>
</dbReference>
<keyword evidence="2 5" id="KW-0689">Ribosomal protein</keyword>
<name>A0A1G1WGE4_9BACT</name>
<proteinExistence type="inferred from homology"/>
<comment type="function">
    <text evidence="5">This is 1 of the proteins that bind and probably mediate the attachment of the 5S RNA into the large ribosomal subunit, where it forms part of the central protuberance. In the 70S ribosome it contacts protein S13 of the 30S subunit (bridge B1b), connecting the 2 subunits; this bridge is implicated in subunit movement. Contacts the P site tRNA; the 5S rRNA and some of its associated proteins might help stabilize positioning of ribosome-bound tRNAs.</text>
</comment>
<sequence length="201" mass="22598">MQKMQTGNLRKRYTTEIRNKLKSSLGKRNIYEVPKLTKIVINTGFGKMSPDKSARERIANNLEAITGQKPVYTSAKKAIAGFKIRKGQTIGAKVTLRGEKMYHFFEKLVSIVIPRLRDFRGMNEGSFDGKGNYSIGLYEINIFPEIEFARGEKSIGLEVVICTSAKNAQEVRGLLSTLGMAFTKKSEEKKKEVEVATRVVK</sequence>
<keyword evidence="3 5" id="KW-0687">Ribonucleoprotein</keyword>
<dbReference type="AlphaFoldDB" id="A0A1G1WGE4"/>
<dbReference type="GO" id="GO:0003735">
    <property type="term" value="F:structural constituent of ribosome"/>
    <property type="evidence" value="ECO:0007669"/>
    <property type="project" value="InterPro"/>
</dbReference>
<dbReference type="FunFam" id="3.30.1440.10:FF:000001">
    <property type="entry name" value="50S ribosomal protein L5"/>
    <property type="match status" value="1"/>
</dbReference>
<keyword evidence="5" id="KW-0699">rRNA-binding</keyword>
<comment type="subunit">
    <text evidence="5">Part of the 50S ribosomal subunit; part of the 5S rRNA/L5/L18/L25 subcomplex. Contacts the 5S rRNA and the P site tRNA. Forms a bridge to the 30S subunit in the 70S ribosome.</text>
</comment>
<dbReference type="InterPro" id="IPR002132">
    <property type="entry name" value="Ribosomal_uL5"/>
</dbReference>
<dbReference type="Proteomes" id="UP000176389">
    <property type="component" value="Unassembled WGS sequence"/>
</dbReference>
<dbReference type="InterPro" id="IPR020930">
    <property type="entry name" value="Ribosomal_uL5_bac-type"/>
</dbReference>
<dbReference type="GO" id="GO:0019843">
    <property type="term" value="F:rRNA binding"/>
    <property type="evidence" value="ECO:0007669"/>
    <property type="project" value="UniProtKB-UniRule"/>
</dbReference>
<organism evidence="9 10">
    <name type="scientific">Candidatus Woykebacteria bacterium RBG_16_43_9</name>
    <dbReference type="NCBI Taxonomy" id="1802596"/>
    <lineage>
        <taxon>Bacteria</taxon>
        <taxon>Candidatus Woykeibacteriota</taxon>
    </lineage>
</organism>
<dbReference type="EMBL" id="MHCS01000010">
    <property type="protein sequence ID" value="OGY26776.1"/>
    <property type="molecule type" value="Genomic_DNA"/>
</dbReference>
<dbReference type="InterPro" id="IPR031310">
    <property type="entry name" value="Ribosomal_uL5_N"/>
</dbReference>
<protein>
    <recommendedName>
        <fullName evidence="4 5">Large ribosomal subunit protein uL5</fullName>
    </recommendedName>
</protein>
<dbReference type="STRING" id="1802596.A2Z11_02285"/>
<dbReference type="GO" id="GO:0006412">
    <property type="term" value="P:translation"/>
    <property type="evidence" value="ECO:0007669"/>
    <property type="project" value="UniProtKB-UniRule"/>
</dbReference>
<evidence type="ECO:0000256" key="2">
    <source>
        <dbReference type="ARBA" id="ARBA00022980"/>
    </source>
</evidence>